<evidence type="ECO:0000313" key="2">
    <source>
        <dbReference type="EMBL" id="ASM52752.1"/>
    </source>
</evidence>
<dbReference type="InterPro" id="IPR052159">
    <property type="entry name" value="Competence_DNA_uptake"/>
</dbReference>
<dbReference type="Pfam" id="PF00753">
    <property type="entry name" value="Lactamase_B"/>
    <property type="match status" value="1"/>
</dbReference>
<dbReference type="AlphaFoldDB" id="A0AAC9UFJ7"/>
<dbReference type="EMBL" id="CP011036">
    <property type="protein sequence ID" value="ASM52752.1"/>
    <property type="molecule type" value="Genomic_DNA"/>
</dbReference>
<dbReference type="NCBIfam" id="NF041809">
    <property type="entry name" value="Avs1a"/>
    <property type="match status" value="1"/>
</dbReference>
<accession>A0AAC9UFJ7</accession>
<name>A0AAC9UFJ7_9GAMM</name>
<protein>
    <recommendedName>
        <fullName evidence="1">Metallo-beta-lactamase domain-containing protein</fullName>
    </recommendedName>
</protein>
<dbReference type="PANTHER" id="PTHR30619">
    <property type="entry name" value="DNA INTERNALIZATION/COMPETENCE PROTEIN COMEC/REC2"/>
    <property type="match status" value="1"/>
</dbReference>
<keyword evidence="3" id="KW-1185">Reference proteome</keyword>
<feature type="domain" description="Metallo-beta-lactamase" evidence="1">
    <location>
        <begin position="10"/>
        <end position="76"/>
    </location>
</feature>
<dbReference type="PANTHER" id="PTHR30619:SF1">
    <property type="entry name" value="RECOMBINATION PROTEIN 2"/>
    <property type="match status" value="1"/>
</dbReference>
<proteinExistence type="predicted"/>
<organism evidence="2 3">
    <name type="scientific">Pseudoalteromonas nigrifaciens</name>
    <dbReference type="NCBI Taxonomy" id="28109"/>
    <lineage>
        <taxon>Bacteria</taxon>
        <taxon>Pseudomonadati</taxon>
        <taxon>Pseudomonadota</taxon>
        <taxon>Gammaproteobacteria</taxon>
        <taxon>Alteromonadales</taxon>
        <taxon>Pseudoalteromonadaceae</taxon>
        <taxon>Pseudoalteromonas</taxon>
    </lineage>
</organism>
<gene>
    <name evidence="2" type="ORF">PNIG_a0434</name>
</gene>
<dbReference type="Gene3D" id="3.60.15.10">
    <property type="entry name" value="Ribonuclease Z/Hydroxyacylglutathione hydrolase-like"/>
    <property type="match status" value="1"/>
</dbReference>
<reference evidence="2 3" key="1">
    <citation type="submission" date="2015-03" db="EMBL/GenBank/DDBJ databases">
        <authorList>
            <person name="Xie B.-B."/>
            <person name="Rong J.-C."/>
            <person name="Qin Q.-L."/>
            <person name="Zhang Y.-Z."/>
        </authorList>
    </citation>
    <scope>NUCLEOTIDE SEQUENCE [LARGE SCALE GENOMIC DNA]</scope>
    <source>
        <strain evidence="2 3">KMM 661</strain>
    </source>
</reference>
<evidence type="ECO:0000259" key="1">
    <source>
        <dbReference type="Pfam" id="PF00753"/>
    </source>
</evidence>
<evidence type="ECO:0000313" key="3">
    <source>
        <dbReference type="Proteomes" id="UP000198329"/>
    </source>
</evidence>
<dbReference type="InterPro" id="IPR036866">
    <property type="entry name" value="RibonucZ/Hydroxyglut_hydro"/>
</dbReference>
<dbReference type="Proteomes" id="UP000198329">
    <property type="component" value="Chromosome I"/>
</dbReference>
<dbReference type="SUPFAM" id="SSF56281">
    <property type="entry name" value="Metallo-hydrolase/oxidoreductase"/>
    <property type="match status" value="1"/>
</dbReference>
<dbReference type="KEGG" id="png:PNIG_a0434"/>
<sequence>MKVKMFPAENGDAFLLCSTNINILIDGGYAKTFDKYIKPDLEDLASKGKVLDLVIVTHIDADHIGGIIRFLTLNGIQNLKKIIPINKIWHNSLRSLSSPKKIDVPPEGIDILKAIIKRGHPKESIFKSSNIEEISAKQGCTLAALIREGGYRWNESNGFDSICVEEFSFSETYNDSIKVINPTRAKLQELLLYWKKELRRFGHLDDIGSNEIIDDAFEFNFEHHQDSNITGQTLVAAGCKNELKDVYRPDRSPTNASSIATIVKLDGVRILMLADALAEDILNELIKMQADGESMLFDAIKISHHGSNYNTSPDLLSIIDAPKYFISTNGGGKHNHPDIELLRAIVNRAADFTRTLYFNYSTDASKEIRNFQATYSNFIIEENFTGWIEIIKEKSC</sequence>
<dbReference type="RefSeq" id="WP_089367669.1">
    <property type="nucleotide sequence ID" value="NZ_BJXZ01000038.1"/>
</dbReference>
<dbReference type="InterPro" id="IPR001279">
    <property type="entry name" value="Metallo-B-lactamas"/>
</dbReference>
<dbReference type="GeneID" id="300940426"/>